<dbReference type="EMBL" id="LXQA010754840">
    <property type="protein sequence ID" value="MCI69384.1"/>
    <property type="molecule type" value="Genomic_DNA"/>
</dbReference>
<dbReference type="Proteomes" id="UP000265520">
    <property type="component" value="Unassembled WGS sequence"/>
</dbReference>
<name>A0A392U9B3_9FABA</name>
<reference evidence="1 2" key="1">
    <citation type="journal article" date="2018" name="Front. Plant Sci.">
        <title>Red Clover (Trifolium pratense) and Zigzag Clover (T. medium) - A Picture of Genomic Similarities and Differences.</title>
        <authorList>
            <person name="Dluhosova J."/>
            <person name="Istvanek J."/>
            <person name="Nedelnik J."/>
            <person name="Repkova J."/>
        </authorList>
    </citation>
    <scope>NUCLEOTIDE SEQUENCE [LARGE SCALE GENOMIC DNA]</scope>
    <source>
        <strain evidence="2">cv. 10/8</strain>
        <tissue evidence="1">Leaf</tissue>
    </source>
</reference>
<evidence type="ECO:0000313" key="2">
    <source>
        <dbReference type="Proteomes" id="UP000265520"/>
    </source>
</evidence>
<accession>A0A392U9B3</accession>
<sequence length="58" mass="6530">MASRVASVFGCFREAVKCAVNWRQSSLHESMDSVGRFLYQDMAPFLKVVGNNLHLIDP</sequence>
<dbReference type="AlphaFoldDB" id="A0A392U9B3"/>
<evidence type="ECO:0000313" key="1">
    <source>
        <dbReference type="EMBL" id="MCI69384.1"/>
    </source>
</evidence>
<comment type="caution">
    <text evidence="1">The sequence shown here is derived from an EMBL/GenBank/DDBJ whole genome shotgun (WGS) entry which is preliminary data.</text>
</comment>
<organism evidence="1 2">
    <name type="scientific">Trifolium medium</name>
    <dbReference type="NCBI Taxonomy" id="97028"/>
    <lineage>
        <taxon>Eukaryota</taxon>
        <taxon>Viridiplantae</taxon>
        <taxon>Streptophyta</taxon>
        <taxon>Embryophyta</taxon>
        <taxon>Tracheophyta</taxon>
        <taxon>Spermatophyta</taxon>
        <taxon>Magnoliopsida</taxon>
        <taxon>eudicotyledons</taxon>
        <taxon>Gunneridae</taxon>
        <taxon>Pentapetalae</taxon>
        <taxon>rosids</taxon>
        <taxon>fabids</taxon>
        <taxon>Fabales</taxon>
        <taxon>Fabaceae</taxon>
        <taxon>Papilionoideae</taxon>
        <taxon>50 kb inversion clade</taxon>
        <taxon>NPAAA clade</taxon>
        <taxon>Hologalegina</taxon>
        <taxon>IRL clade</taxon>
        <taxon>Trifolieae</taxon>
        <taxon>Trifolium</taxon>
    </lineage>
</organism>
<keyword evidence="2" id="KW-1185">Reference proteome</keyword>
<protein>
    <submittedName>
        <fullName evidence="1">Uncharacterized protein</fullName>
    </submittedName>
</protein>
<proteinExistence type="predicted"/>